<gene>
    <name evidence="3" type="ORF">FTUN_1642</name>
</gene>
<proteinExistence type="predicted"/>
<reference evidence="4" key="1">
    <citation type="submission" date="2020-05" db="EMBL/GenBank/DDBJ databases">
        <title>Frigoriglobus tundricola gen. nov., sp. nov., a psychrotolerant cellulolytic planctomycete of the family Gemmataceae with two divergent copies of 16S rRNA gene.</title>
        <authorList>
            <person name="Kulichevskaya I.S."/>
            <person name="Ivanova A.A."/>
            <person name="Naumoff D.G."/>
            <person name="Beletsky A.V."/>
            <person name="Rijpstra W.I.C."/>
            <person name="Sinninghe Damste J.S."/>
            <person name="Mardanov A.V."/>
            <person name="Ravin N.V."/>
            <person name="Dedysh S.N."/>
        </authorList>
    </citation>
    <scope>NUCLEOTIDE SEQUENCE [LARGE SCALE GENOMIC DNA]</scope>
    <source>
        <strain evidence="4">PL17</strain>
    </source>
</reference>
<sequence>MATKPKETNVPLIFALVFFILTTIAFGVMWYLAFADIEQAKADKTKAEADTKKFKETARDAELKARVYRLWIGYEGEADDKSTIDAERAAGNVISTEVIKLNEALAKKLGGGELPAEFQFWKTDANKKADSPPAEGLADQIAKINRKYEETLKSADLKNKAYNEQIETMKAAAATLAGIQKTFSAEITRLPADFQAKLKGVTDGFDARTKLYETRENEANKKLSDLTAEKEAVEAKIRRTEQRIESLNELNQRLVEANTQRERGNVGFDEPQGKIVRRLPEGVVEINLGSAAGVRPGLTFTALPPDFPEKGRQSRMRALRQPDGKGGFKSVETFVPRGTIEVYEVIGPTQSLARVQPGSESDPIRDGVTVGDLIYNSAWRKGVADHIALIGIFDINGDGSDDIVSVVRDLTRMGIPVDAYYDMKKRAWVGEVTERTRYIVEGYMPINTGTDPNREEKTKLLGAINTAIGEGRQKGVGSINFRDFFSRMGYKFRLDVTDSKINQATAPYLSNVGVGAPATPPNP</sequence>
<dbReference type="Proteomes" id="UP000503447">
    <property type="component" value="Chromosome"/>
</dbReference>
<keyword evidence="4" id="KW-1185">Reference proteome</keyword>
<dbReference type="RefSeq" id="WP_171470191.1">
    <property type="nucleotide sequence ID" value="NZ_CP053452.2"/>
</dbReference>
<dbReference type="AlphaFoldDB" id="A0A6M5YLF3"/>
<accession>A0A6M5YLF3</accession>
<evidence type="ECO:0000256" key="1">
    <source>
        <dbReference type="SAM" id="Coils"/>
    </source>
</evidence>
<organism evidence="3 4">
    <name type="scientific">Frigoriglobus tundricola</name>
    <dbReference type="NCBI Taxonomy" id="2774151"/>
    <lineage>
        <taxon>Bacteria</taxon>
        <taxon>Pseudomonadati</taxon>
        <taxon>Planctomycetota</taxon>
        <taxon>Planctomycetia</taxon>
        <taxon>Gemmatales</taxon>
        <taxon>Gemmataceae</taxon>
        <taxon>Frigoriglobus</taxon>
    </lineage>
</organism>
<keyword evidence="2" id="KW-0812">Transmembrane</keyword>
<evidence type="ECO:0000256" key="2">
    <source>
        <dbReference type="SAM" id="Phobius"/>
    </source>
</evidence>
<keyword evidence="1" id="KW-0175">Coiled coil</keyword>
<name>A0A6M5YLF3_9BACT</name>
<feature type="coiled-coil region" evidence="1">
    <location>
        <begin position="145"/>
        <end position="172"/>
    </location>
</feature>
<evidence type="ECO:0000313" key="3">
    <source>
        <dbReference type="EMBL" id="QJW94123.1"/>
    </source>
</evidence>
<dbReference type="KEGG" id="ftj:FTUN_1642"/>
<keyword evidence="2" id="KW-1133">Transmembrane helix</keyword>
<keyword evidence="2" id="KW-0472">Membrane</keyword>
<feature type="coiled-coil region" evidence="1">
    <location>
        <begin position="216"/>
        <end position="257"/>
    </location>
</feature>
<dbReference type="EMBL" id="CP053452">
    <property type="protein sequence ID" value="QJW94123.1"/>
    <property type="molecule type" value="Genomic_DNA"/>
</dbReference>
<protein>
    <submittedName>
        <fullName evidence="3">Uncharacterized protein</fullName>
    </submittedName>
</protein>
<evidence type="ECO:0000313" key="4">
    <source>
        <dbReference type="Proteomes" id="UP000503447"/>
    </source>
</evidence>
<feature type="transmembrane region" description="Helical" evidence="2">
    <location>
        <begin position="12"/>
        <end position="33"/>
    </location>
</feature>